<reference evidence="5 6" key="1">
    <citation type="submission" date="2015-06" db="EMBL/GenBank/DDBJ databases">
        <title>Talaromyces atroroseus IBT 11181 draft genome.</title>
        <authorList>
            <person name="Rasmussen K.B."/>
            <person name="Rasmussen S."/>
            <person name="Petersen B."/>
            <person name="Sicheritz-Ponten T."/>
            <person name="Mortensen U.H."/>
            <person name="Thrane U."/>
        </authorList>
    </citation>
    <scope>NUCLEOTIDE SEQUENCE [LARGE SCALE GENOMIC DNA]</scope>
    <source>
        <strain evidence="5 6">IBT 11181</strain>
    </source>
</reference>
<evidence type="ECO:0000313" key="6">
    <source>
        <dbReference type="Proteomes" id="UP000214365"/>
    </source>
</evidence>
<evidence type="ECO:0000256" key="3">
    <source>
        <dbReference type="RuleBase" id="RU000384"/>
    </source>
</evidence>
<evidence type="ECO:0000256" key="2">
    <source>
        <dbReference type="PROSITE-ProRule" id="PRU01331"/>
    </source>
</evidence>
<dbReference type="EMBL" id="LFMY01000022">
    <property type="protein sequence ID" value="OKL55367.1"/>
    <property type="molecule type" value="Genomic_DNA"/>
</dbReference>
<dbReference type="PROSITE" id="PS51987">
    <property type="entry name" value="GS_CATALYTIC"/>
    <property type="match status" value="1"/>
</dbReference>
<dbReference type="GeneID" id="31009158"/>
<keyword evidence="1" id="KW-0436">Ligase</keyword>
<evidence type="ECO:0000259" key="4">
    <source>
        <dbReference type="PROSITE" id="PS51987"/>
    </source>
</evidence>
<proteinExistence type="inferred from homology"/>
<accession>A0A1Q5Q690</accession>
<comment type="similarity">
    <text evidence="2 3">Belongs to the glutamine synthetase family.</text>
</comment>
<dbReference type="Gene3D" id="3.30.590.10">
    <property type="entry name" value="Glutamine synthetase/guanido kinase, catalytic domain"/>
    <property type="match status" value="1"/>
</dbReference>
<dbReference type="SUPFAM" id="SSF55931">
    <property type="entry name" value="Glutamine synthetase/guanido kinase"/>
    <property type="match status" value="1"/>
</dbReference>
<name>A0A1Q5Q690_TALAT</name>
<gene>
    <name evidence="5" type="ORF">UA08_09402</name>
</gene>
<organism evidence="5 6">
    <name type="scientific">Talaromyces atroroseus</name>
    <dbReference type="NCBI Taxonomy" id="1441469"/>
    <lineage>
        <taxon>Eukaryota</taxon>
        <taxon>Fungi</taxon>
        <taxon>Dikarya</taxon>
        <taxon>Ascomycota</taxon>
        <taxon>Pezizomycotina</taxon>
        <taxon>Eurotiomycetes</taxon>
        <taxon>Eurotiomycetidae</taxon>
        <taxon>Eurotiales</taxon>
        <taxon>Trichocomaceae</taxon>
        <taxon>Talaromyces</taxon>
        <taxon>Talaromyces sect. Trachyspermi</taxon>
    </lineage>
</organism>
<dbReference type="InterPro" id="IPR014746">
    <property type="entry name" value="Gln_synth/guanido_kin_cat_dom"/>
</dbReference>
<keyword evidence="6" id="KW-1185">Reference proteome</keyword>
<dbReference type="InterPro" id="IPR008146">
    <property type="entry name" value="Gln_synth_cat_dom"/>
</dbReference>
<dbReference type="PANTHER" id="PTHR43785:SF2">
    <property type="entry name" value="TYPE-1 GLUTAMINE SYNTHETASE 1"/>
    <property type="match status" value="1"/>
</dbReference>
<dbReference type="STRING" id="1441469.A0A1Q5Q690"/>
<dbReference type="Pfam" id="PF00120">
    <property type="entry name" value="Gln-synt_C"/>
    <property type="match status" value="1"/>
</dbReference>
<dbReference type="RefSeq" id="XP_020115488.1">
    <property type="nucleotide sequence ID" value="XM_020265333.1"/>
</dbReference>
<comment type="caution">
    <text evidence="5">The sequence shown here is derived from an EMBL/GenBank/DDBJ whole genome shotgun (WGS) entry which is preliminary data.</text>
</comment>
<protein>
    <recommendedName>
        <fullName evidence="4">GS catalytic domain-containing protein</fullName>
    </recommendedName>
</protein>
<evidence type="ECO:0000256" key="1">
    <source>
        <dbReference type="ARBA" id="ARBA00022598"/>
    </source>
</evidence>
<sequence length="452" mass="50098">MTIQENGISPWQHFVRENPGIEFVLVQFMGYNANILVRAIPIARFTTLMNTGQLLSLTQAVFYLLPHDHLAEGGSPVGVFYLKPDVSTIYRQIGSPNRVVIMADGVGADGITAVAQCPRSRLKYLSDTLIESTGYFALVGFEVEVVFMKKITDPQGQLVEYQLVNKDHSFQSMTTEDDEYFNMVEEIARSLLAAGISIEQFHAEAAPGQWEFVLPPSQPVKAVDELIKARAIISQTAAKHQLRATLFPRPSESHAGNGAHVHISINPQKGNTKISSPEEEEYFFAGIMEHLPAVLAFTLSQQESYSRVQSGIWSGGEYATWGWENKETPLRRIEENRFELKLMDGLANPYLALCAIFAAGIDGLRRGISLSGGPSPVGANLLSPEERKRLGITKLLPKSLSESLDQLIADAVICDSIGEAIVKPYVAVKRGEIEQVKSWTDVERRNYLISRY</sequence>
<dbReference type="Proteomes" id="UP000214365">
    <property type="component" value="Unassembled WGS sequence"/>
</dbReference>
<evidence type="ECO:0000313" key="5">
    <source>
        <dbReference type="EMBL" id="OKL55367.1"/>
    </source>
</evidence>
<dbReference type="SMART" id="SM01230">
    <property type="entry name" value="Gln-synt_C"/>
    <property type="match status" value="1"/>
</dbReference>
<dbReference type="PANTHER" id="PTHR43785">
    <property type="entry name" value="GAMMA-GLUTAMYLPUTRESCINE SYNTHETASE"/>
    <property type="match status" value="1"/>
</dbReference>
<dbReference type="GO" id="GO:0004356">
    <property type="term" value="F:glutamine synthetase activity"/>
    <property type="evidence" value="ECO:0007669"/>
    <property type="project" value="InterPro"/>
</dbReference>
<feature type="domain" description="GS catalytic" evidence="4">
    <location>
        <begin position="118"/>
        <end position="452"/>
    </location>
</feature>
<dbReference type="OrthoDB" id="3364440at2759"/>
<dbReference type="AlphaFoldDB" id="A0A1Q5Q690"/>